<evidence type="ECO:0000313" key="4">
    <source>
        <dbReference type="Proteomes" id="UP000198994"/>
    </source>
</evidence>
<keyword evidence="1" id="KW-0472">Membrane</keyword>
<evidence type="ECO:0000256" key="1">
    <source>
        <dbReference type="SAM" id="Phobius"/>
    </source>
</evidence>
<proteinExistence type="predicted"/>
<keyword evidence="1" id="KW-0812">Transmembrane</keyword>
<dbReference type="STRING" id="282683.SAMN04488105_110106"/>
<gene>
    <name evidence="3" type="ORF">SAMN04488105_110106</name>
</gene>
<protein>
    <recommendedName>
        <fullName evidence="2">Ancillary SecYEG translocon subunit/Cell division coordinator CpoB TPR domain-containing protein</fullName>
    </recommendedName>
</protein>
<dbReference type="EMBL" id="FNAV01000010">
    <property type="protein sequence ID" value="SDE96284.1"/>
    <property type="molecule type" value="Genomic_DNA"/>
</dbReference>
<reference evidence="4" key="1">
    <citation type="submission" date="2016-10" db="EMBL/GenBank/DDBJ databases">
        <authorList>
            <person name="Varghese N."/>
            <person name="Submissions S."/>
        </authorList>
    </citation>
    <scope>NUCLEOTIDE SEQUENCE [LARGE SCALE GENOMIC DNA]</scope>
    <source>
        <strain evidence="4">DSM 10146</strain>
    </source>
</reference>
<evidence type="ECO:0000259" key="2">
    <source>
        <dbReference type="Pfam" id="PF09976"/>
    </source>
</evidence>
<evidence type="ECO:0000313" key="3">
    <source>
        <dbReference type="EMBL" id="SDE96284.1"/>
    </source>
</evidence>
<dbReference type="RefSeq" id="WP_089961023.1">
    <property type="nucleotide sequence ID" value="NZ_FNAV01000010.1"/>
</dbReference>
<feature type="transmembrane region" description="Helical" evidence="1">
    <location>
        <begin position="26"/>
        <end position="44"/>
    </location>
</feature>
<dbReference type="AlphaFoldDB" id="A0A1G7H7N2"/>
<accession>A0A1G7H7N2</accession>
<keyword evidence="1" id="KW-1133">Transmembrane helix</keyword>
<organism evidence="3 4">
    <name type="scientific">Salipiger thiooxidans</name>
    <dbReference type="NCBI Taxonomy" id="282683"/>
    <lineage>
        <taxon>Bacteria</taxon>
        <taxon>Pseudomonadati</taxon>
        <taxon>Pseudomonadota</taxon>
        <taxon>Alphaproteobacteria</taxon>
        <taxon>Rhodobacterales</taxon>
        <taxon>Roseobacteraceae</taxon>
        <taxon>Salipiger</taxon>
    </lineage>
</organism>
<feature type="domain" description="Ancillary SecYEG translocon subunit/Cell division coordinator CpoB TPR" evidence="2">
    <location>
        <begin position="23"/>
        <end position="126"/>
    </location>
</feature>
<dbReference type="OrthoDB" id="7173339at2"/>
<dbReference type="Proteomes" id="UP000198994">
    <property type="component" value="Unassembled WGS sequence"/>
</dbReference>
<dbReference type="InterPro" id="IPR018704">
    <property type="entry name" value="SecYEG/CpoB_TPR"/>
</dbReference>
<keyword evidence="4" id="KW-1185">Reference proteome</keyword>
<dbReference type="Pfam" id="PF09976">
    <property type="entry name" value="TPR_21"/>
    <property type="match status" value="1"/>
</dbReference>
<sequence length="218" mass="23043">MSDTDSFIDEVTEEVRRDRLFAFMKRWGWVAVLLVLVLVGGAAWREYTSVRDQAAAQALGDEILAALDADEAGARVSALSEISAAGPGAQALIDMLTASEAARAGDADAAEQALEAVASNGDVPEIYREIASYKAFSRSDSGLSAEDRRVGLEALAVPGKPLRLLAEEQLALLEIEQGDTDAANARLQRIIEDSEATAGLRQRASQLIVAMGGKPDAG</sequence>
<name>A0A1G7H7N2_9RHOB</name>